<name>A0AAV7MPI6_PLEWA</name>
<dbReference type="PANTHER" id="PTHR14281">
    <property type="entry name" value="KINETOCHORE PROTEIN SPC25-RELATED"/>
    <property type="match status" value="1"/>
</dbReference>
<comment type="subunit">
    <text evidence="11">Component of the NDC80 complex, which is composed of ndc80, cdca1, spbc24 and spbc25. The NDC80 complex interacts with mis12 and zwint.</text>
</comment>
<evidence type="ECO:0000256" key="9">
    <source>
        <dbReference type="ARBA" id="ARBA00023328"/>
    </source>
</evidence>
<keyword evidence="5 12" id="KW-0132">Cell division</keyword>
<evidence type="ECO:0000313" key="15">
    <source>
        <dbReference type="EMBL" id="KAJ1105247.1"/>
    </source>
</evidence>
<dbReference type="AlphaFoldDB" id="A0AAV7MPI6"/>
<evidence type="ECO:0000313" key="16">
    <source>
        <dbReference type="Proteomes" id="UP001066276"/>
    </source>
</evidence>
<organism evidence="15 16">
    <name type="scientific">Pleurodeles waltl</name>
    <name type="common">Iberian ribbed newt</name>
    <dbReference type="NCBI Taxonomy" id="8319"/>
    <lineage>
        <taxon>Eukaryota</taxon>
        <taxon>Metazoa</taxon>
        <taxon>Chordata</taxon>
        <taxon>Craniata</taxon>
        <taxon>Vertebrata</taxon>
        <taxon>Euteleostomi</taxon>
        <taxon>Amphibia</taxon>
        <taxon>Batrachia</taxon>
        <taxon>Caudata</taxon>
        <taxon>Salamandroidea</taxon>
        <taxon>Salamandridae</taxon>
        <taxon>Pleurodelinae</taxon>
        <taxon>Pleurodeles</taxon>
    </lineage>
</organism>
<evidence type="ECO:0000256" key="7">
    <source>
        <dbReference type="ARBA" id="ARBA00023054"/>
    </source>
</evidence>
<evidence type="ECO:0000259" key="14">
    <source>
        <dbReference type="Pfam" id="PF08234"/>
    </source>
</evidence>
<evidence type="ECO:0000256" key="8">
    <source>
        <dbReference type="ARBA" id="ARBA00023306"/>
    </source>
</evidence>
<evidence type="ECO:0000256" key="13">
    <source>
        <dbReference type="SAM" id="Coils"/>
    </source>
</evidence>
<reference evidence="15" key="1">
    <citation type="journal article" date="2022" name="bioRxiv">
        <title>Sequencing and chromosome-scale assembly of the giantPleurodeles waltlgenome.</title>
        <authorList>
            <person name="Brown T."/>
            <person name="Elewa A."/>
            <person name="Iarovenko S."/>
            <person name="Subramanian E."/>
            <person name="Araus A.J."/>
            <person name="Petzold A."/>
            <person name="Susuki M."/>
            <person name="Suzuki K.-i.T."/>
            <person name="Hayashi T."/>
            <person name="Toyoda A."/>
            <person name="Oliveira C."/>
            <person name="Osipova E."/>
            <person name="Leigh N.D."/>
            <person name="Simon A."/>
            <person name="Yun M.H."/>
        </authorList>
    </citation>
    <scope>NUCLEOTIDE SEQUENCE</scope>
    <source>
        <strain evidence="15">20211129_DDA</strain>
        <tissue evidence="15">Liver</tissue>
    </source>
</reference>
<evidence type="ECO:0000256" key="6">
    <source>
        <dbReference type="ARBA" id="ARBA00022776"/>
    </source>
</evidence>
<evidence type="ECO:0000256" key="11">
    <source>
        <dbReference type="ARBA" id="ARBA00065771"/>
    </source>
</evidence>
<dbReference type="PANTHER" id="PTHR14281:SF0">
    <property type="entry name" value="KINETOCHORE PROTEIN SPC25"/>
    <property type="match status" value="1"/>
</dbReference>
<evidence type="ECO:0000256" key="2">
    <source>
        <dbReference type="ARBA" id="ARBA00006379"/>
    </source>
</evidence>
<evidence type="ECO:0000256" key="10">
    <source>
        <dbReference type="ARBA" id="ARBA00045419"/>
    </source>
</evidence>
<dbReference type="GO" id="GO:0051301">
    <property type="term" value="P:cell division"/>
    <property type="evidence" value="ECO:0007669"/>
    <property type="project" value="UniProtKB-UniRule"/>
</dbReference>
<keyword evidence="9 12" id="KW-0137">Centromere</keyword>
<comment type="caution">
    <text evidence="15">The sequence shown here is derived from an EMBL/GenBank/DDBJ whole genome shotgun (WGS) entry which is preliminary data.</text>
</comment>
<dbReference type="EMBL" id="JANPWB010000013">
    <property type="protein sequence ID" value="KAJ1105247.1"/>
    <property type="molecule type" value="Genomic_DNA"/>
</dbReference>
<keyword evidence="7 13" id="KW-0175">Coiled coil</keyword>
<evidence type="ECO:0000256" key="5">
    <source>
        <dbReference type="ARBA" id="ARBA00022618"/>
    </source>
</evidence>
<dbReference type="InterPro" id="IPR013255">
    <property type="entry name" value="Spc25_C"/>
</dbReference>
<feature type="domain" description="Chromosome segregation protein Spc25 C-terminal" evidence="14">
    <location>
        <begin position="213"/>
        <end position="282"/>
    </location>
</feature>
<feature type="coiled-coil region" evidence="13">
    <location>
        <begin position="125"/>
        <end position="195"/>
    </location>
</feature>
<keyword evidence="4 12" id="KW-0158">Chromosome</keyword>
<dbReference type="GO" id="GO:0007059">
    <property type="term" value="P:chromosome segregation"/>
    <property type="evidence" value="ECO:0007669"/>
    <property type="project" value="InterPro"/>
</dbReference>
<dbReference type="Gene3D" id="3.30.457.50">
    <property type="entry name" value="Chromosome segregation protein Spc25"/>
    <property type="match status" value="1"/>
</dbReference>
<dbReference type="CDD" id="cd23784">
    <property type="entry name" value="RWD_Spc25"/>
    <property type="match status" value="1"/>
</dbReference>
<comment type="subcellular location">
    <subcellularLocation>
        <location evidence="1">Chromosome</location>
        <location evidence="1">Centromere</location>
    </subcellularLocation>
    <subcellularLocation>
        <location evidence="12">Nucleus</location>
    </subcellularLocation>
    <subcellularLocation>
        <location evidence="12">Chromosome</location>
        <location evidence="12">Centromere</location>
        <location evidence="12">Kinetochore</location>
    </subcellularLocation>
</comment>
<dbReference type="FunFam" id="3.30.457.50:FF:000001">
    <property type="entry name" value="Probable kinetochore protein spc25"/>
    <property type="match status" value="1"/>
</dbReference>
<proteinExistence type="inferred from homology"/>
<keyword evidence="12" id="KW-0539">Nucleus</keyword>
<dbReference type="GO" id="GO:0005634">
    <property type="term" value="C:nucleus"/>
    <property type="evidence" value="ECO:0007669"/>
    <property type="project" value="UniProtKB-SubCell"/>
</dbReference>
<dbReference type="Proteomes" id="UP001066276">
    <property type="component" value="Chromosome 9"/>
</dbReference>
<accession>A0AAV7MPI6</accession>
<evidence type="ECO:0000256" key="12">
    <source>
        <dbReference type="RuleBase" id="RU367150"/>
    </source>
</evidence>
<evidence type="ECO:0000256" key="3">
    <source>
        <dbReference type="ARBA" id="ARBA00013692"/>
    </source>
</evidence>
<keyword evidence="6 12" id="KW-0498">Mitosis</keyword>
<keyword evidence="16" id="KW-1185">Reference proteome</keyword>
<comment type="function">
    <text evidence="10">Acts as a component of the essential kinetochore-associated NDC80 complex, which is required for chromosome segregation and spindle checkpoint activity. Required for kinetochore integrity and the organization of stable microtubule binding sites in the outer plate of the kinetochore. The NDC80 complex synergistically enhances the affinity of the SKA1 complex for microtubules and may allow the NDC80 complex to track depolymerizing microtubules.</text>
</comment>
<keyword evidence="8 12" id="KW-0131">Cell cycle</keyword>
<keyword evidence="12" id="KW-0995">Kinetochore</keyword>
<dbReference type="InterPro" id="IPR045143">
    <property type="entry name" value="Spc25"/>
</dbReference>
<dbReference type="Pfam" id="PF08234">
    <property type="entry name" value="Spindle_Spc25"/>
    <property type="match status" value="1"/>
</dbReference>
<comment type="similarity">
    <text evidence="2 12">Belongs to the SPC25 family.</text>
</comment>
<sequence length="289" mass="33415">MSPCVQNDKGMFVNFISPCSRGTGLQDPRPLCSVLHLLRQNRGASRSVLLQQSWDSSAAGTMSQKISDDEQNLYRCMEEFRLRFVNPSGEESIHLLVESHKEVAKALADCWARKYKEGIQMITKRREVQNEVFLLNKRIEEKQAALLVTISKLKEDEQYRERLGKEIQDVKEDFRDKKEAILASKRANKERLKELHKSATIFKERLGLEIRKVCGDRLQFVFRCVNPKDLDQPYTFLLHINEEGDYEVSQSDPPLESVAVFQQKVRETNNFAALLANFRKEFTALACKE</sequence>
<gene>
    <name evidence="15" type="ORF">NDU88_002655</name>
</gene>
<evidence type="ECO:0000256" key="1">
    <source>
        <dbReference type="ARBA" id="ARBA00004584"/>
    </source>
</evidence>
<dbReference type="GO" id="GO:0031262">
    <property type="term" value="C:Ndc80 complex"/>
    <property type="evidence" value="ECO:0007669"/>
    <property type="project" value="InterPro"/>
</dbReference>
<protein>
    <recommendedName>
        <fullName evidence="3 12">Kinetochore protein SPC25</fullName>
    </recommendedName>
</protein>
<evidence type="ECO:0000256" key="4">
    <source>
        <dbReference type="ARBA" id="ARBA00022454"/>
    </source>
</evidence>